<protein>
    <submittedName>
        <fullName evidence="2">Glycosyltransferase family 32 protein</fullName>
    </submittedName>
</protein>
<comment type="similarity">
    <text evidence="1">Belongs to the glycosyltransferase 32 family.</text>
</comment>
<evidence type="ECO:0000313" key="3">
    <source>
        <dbReference type="Proteomes" id="UP000070444"/>
    </source>
</evidence>
<dbReference type="AlphaFoldDB" id="A0A137NXU0"/>
<sequence>MNSWENIPNWEYKNENDDNVYEYLKKRFPELDMGRIIKEKKILAFDLWRYAKVYDEGGLYADSDVSKSNGFESSMSKLGGCKVILGIEADSRTKGDWWVGVMKRQLQINQWSFYSAPKQPILKFVIDRIIQRLQYRLDREDKLRTVEVEELTGPAIWTDTLKDYLRLVVGVDIEKEMKCGQSYKYDDICLLNIMGMAGNTAKSHSCPNNPESDNFVLSTHHFEGSWKY</sequence>
<dbReference type="PANTHER" id="PTHR31834:SF1">
    <property type="entry name" value="INITIATION-SPECIFIC ALPHA-1,6-MANNOSYLTRANSFERASE"/>
    <property type="match status" value="1"/>
</dbReference>
<dbReference type="GO" id="GO:0000136">
    <property type="term" value="C:mannan polymerase complex"/>
    <property type="evidence" value="ECO:0007669"/>
    <property type="project" value="TreeGrafter"/>
</dbReference>
<evidence type="ECO:0000256" key="1">
    <source>
        <dbReference type="ARBA" id="ARBA00009003"/>
    </source>
</evidence>
<proteinExistence type="inferred from homology"/>
<dbReference type="Gene3D" id="3.90.550.20">
    <property type="match status" value="1"/>
</dbReference>
<evidence type="ECO:0000313" key="2">
    <source>
        <dbReference type="EMBL" id="KXN67690.1"/>
    </source>
</evidence>
<name>A0A137NXU0_CONC2</name>
<keyword evidence="3" id="KW-1185">Reference proteome</keyword>
<dbReference type="SUPFAM" id="SSF53448">
    <property type="entry name" value="Nucleotide-diphospho-sugar transferases"/>
    <property type="match status" value="1"/>
</dbReference>
<accession>A0A137NXU0</accession>
<dbReference type="STRING" id="796925.A0A137NXU0"/>
<reference evidence="2 3" key="1">
    <citation type="journal article" date="2015" name="Genome Biol. Evol.">
        <title>Phylogenomic analyses indicate that early fungi evolved digesting cell walls of algal ancestors of land plants.</title>
        <authorList>
            <person name="Chang Y."/>
            <person name="Wang S."/>
            <person name="Sekimoto S."/>
            <person name="Aerts A.L."/>
            <person name="Choi C."/>
            <person name="Clum A."/>
            <person name="LaButti K.M."/>
            <person name="Lindquist E.A."/>
            <person name="Yee Ngan C."/>
            <person name="Ohm R.A."/>
            <person name="Salamov A.A."/>
            <person name="Grigoriev I.V."/>
            <person name="Spatafora J.W."/>
            <person name="Berbee M.L."/>
        </authorList>
    </citation>
    <scope>NUCLEOTIDE SEQUENCE [LARGE SCALE GENOMIC DNA]</scope>
    <source>
        <strain evidence="2 3">NRRL 28638</strain>
    </source>
</reference>
<dbReference type="EMBL" id="KQ964619">
    <property type="protein sequence ID" value="KXN67690.1"/>
    <property type="molecule type" value="Genomic_DNA"/>
</dbReference>
<dbReference type="InterPro" id="IPR007577">
    <property type="entry name" value="GlycoTrfase_DXD_sugar-bd_CS"/>
</dbReference>
<organism evidence="2 3">
    <name type="scientific">Conidiobolus coronatus (strain ATCC 28846 / CBS 209.66 / NRRL 28638)</name>
    <name type="common">Delacroixia coronata</name>
    <dbReference type="NCBI Taxonomy" id="796925"/>
    <lineage>
        <taxon>Eukaryota</taxon>
        <taxon>Fungi</taxon>
        <taxon>Fungi incertae sedis</taxon>
        <taxon>Zoopagomycota</taxon>
        <taxon>Entomophthoromycotina</taxon>
        <taxon>Entomophthoromycetes</taxon>
        <taxon>Entomophthorales</taxon>
        <taxon>Ancylistaceae</taxon>
        <taxon>Conidiobolus</taxon>
    </lineage>
</organism>
<dbReference type="InterPro" id="IPR039367">
    <property type="entry name" value="Och1-like"/>
</dbReference>
<dbReference type="GO" id="GO:0000009">
    <property type="term" value="F:alpha-1,6-mannosyltransferase activity"/>
    <property type="evidence" value="ECO:0007669"/>
    <property type="project" value="InterPro"/>
</dbReference>
<gene>
    <name evidence="2" type="ORF">CONCODRAFT_80038</name>
</gene>
<dbReference type="InterPro" id="IPR029044">
    <property type="entry name" value="Nucleotide-diphossugar_trans"/>
</dbReference>
<keyword evidence="2" id="KW-0808">Transferase</keyword>
<dbReference type="OrthoDB" id="411251at2759"/>
<dbReference type="PANTHER" id="PTHR31834">
    <property type="entry name" value="INITIATION-SPECIFIC ALPHA-1,6-MANNOSYLTRANSFERASE"/>
    <property type="match status" value="1"/>
</dbReference>
<dbReference type="Proteomes" id="UP000070444">
    <property type="component" value="Unassembled WGS sequence"/>
</dbReference>
<dbReference type="GO" id="GO:0006487">
    <property type="term" value="P:protein N-linked glycosylation"/>
    <property type="evidence" value="ECO:0007669"/>
    <property type="project" value="TreeGrafter"/>
</dbReference>
<dbReference type="Pfam" id="PF04488">
    <property type="entry name" value="Gly_transf_sug"/>
    <property type="match status" value="1"/>
</dbReference>